<proteinExistence type="inferred from homology"/>
<organism evidence="13 14">
    <name type="scientific">Denitromonas iodatirespirans</name>
    <dbReference type="NCBI Taxonomy" id="2795389"/>
    <lineage>
        <taxon>Bacteria</taxon>
        <taxon>Pseudomonadati</taxon>
        <taxon>Pseudomonadota</taxon>
        <taxon>Betaproteobacteria</taxon>
        <taxon>Rhodocyclales</taxon>
        <taxon>Zoogloeaceae</taxon>
        <taxon>Denitromonas</taxon>
    </lineage>
</organism>
<dbReference type="Gene3D" id="2.50.20.10">
    <property type="entry name" value="Lipoprotein localisation LolA/LolB/LppX"/>
    <property type="match status" value="1"/>
</dbReference>
<comment type="subunit">
    <text evidence="3">Monomer.</text>
</comment>
<name>A0A944D7X8_DENI1</name>
<keyword evidence="14" id="KW-1185">Reference proteome</keyword>
<accession>A0A944D7X8</accession>
<dbReference type="InterPro" id="IPR029046">
    <property type="entry name" value="LolA/LolB/LppX"/>
</dbReference>
<keyword evidence="7" id="KW-0653">Protein transport</keyword>
<evidence type="ECO:0000256" key="11">
    <source>
        <dbReference type="ARBA" id="ARBA00023237"/>
    </source>
</evidence>
<evidence type="ECO:0000256" key="4">
    <source>
        <dbReference type="ARBA" id="ARBA00016202"/>
    </source>
</evidence>
<dbReference type="GO" id="GO:0009279">
    <property type="term" value="C:cell outer membrane"/>
    <property type="evidence" value="ECO:0007669"/>
    <property type="project" value="UniProtKB-SubCell"/>
</dbReference>
<dbReference type="RefSeq" id="WP_214359427.1">
    <property type="nucleotide sequence ID" value="NZ_JAEKFT010000001.1"/>
</dbReference>
<evidence type="ECO:0000256" key="9">
    <source>
        <dbReference type="ARBA" id="ARBA00023139"/>
    </source>
</evidence>
<evidence type="ECO:0000313" key="14">
    <source>
        <dbReference type="Proteomes" id="UP000694660"/>
    </source>
</evidence>
<sequence>MRRLLTLVSAVVLAGCATLPDVSLPPPQAMLARPQLDAFHVTGRLAAQRGEAAVNGRFAWQHAKGQDRWQFFSPLGQTVAELDAADGMAVLQLADGERQVAPLDTLLARMLGADVPVAMLPRWLQAGVIALDDVRERDPQGRPQRIVEQGWEVRYRSYASDAFDAPPRLVEVSRGEVSLKLLVEQWQ</sequence>
<comment type="similarity">
    <text evidence="2">Belongs to the LolB family.</text>
</comment>
<comment type="caution">
    <text evidence="13">The sequence shown here is derived from an EMBL/GenBank/DDBJ whole genome shotgun (WGS) entry which is preliminary data.</text>
</comment>
<keyword evidence="12 13" id="KW-0449">Lipoprotein</keyword>
<keyword evidence="6" id="KW-0732">Signal</keyword>
<keyword evidence="8" id="KW-0472">Membrane</keyword>
<dbReference type="Proteomes" id="UP000694660">
    <property type="component" value="Unassembled WGS sequence"/>
</dbReference>
<evidence type="ECO:0000313" key="13">
    <source>
        <dbReference type="EMBL" id="MBT0959668.1"/>
    </source>
</evidence>
<evidence type="ECO:0000256" key="1">
    <source>
        <dbReference type="ARBA" id="ARBA00004459"/>
    </source>
</evidence>
<dbReference type="SUPFAM" id="SSF89392">
    <property type="entry name" value="Prokaryotic lipoproteins and lipoprotein localization factors"/>
    <property type="match status" value="1"/>
</dbReference>
<evidence type="ECO:0000256" key="2">
    <source>
        <dbReference type="ARBA" id="ARBA00009696"/>
    </source>
</evidence>
<keyword evidence="10" id="KW-0143">Chaperone</keyword>
<dbReference type="AlphaFoldDB" id="A0A944D7X8"/>
<comment type="subcellular location">
    <subcellularLocation>
        <location evidence="1">Cell outer membrane</location>
        <topology evidence="1">Lipid-anchor</topology>
    </subcellularLocation>
</comment>
<evidence type="ECO:0000256" key="12">
    <source>
        <dbReference type="ARBA" id="ARBA00023288"/>
    </source>
</evidence>
<keyword evidence="11" id="KW-0998">Cell outer membrane</keyword>
<gene>
    <name evidence="13" type="ORF">I8J34_00670</name>
</gene>
<dbReference type="Pfam" id="PF03550">
    <property type="entry name" value="LolB"/>
    <property type="match status" value="1"/>
</dbReference>
<reference evidence="14" key="1">
    <citation type="journal article" date="2022" name="ISME J.">
        <title>Genetic and phylogenetic analysis of dissimilatory iodate-reducing bacteria identifies potential niches across the world's oceans.</title>
        <authorList>
            <person name="Reyes-Umana V."/>
            <person name="Henning Z."/>
            <person name="Lee K."/>
            <person name="Barnum T.P."/>
            <person name="Coates J.D."/>
        </authorList>
    </citation>
    <scope>NUCLEOTIDE SEQUENCE [LARGE SCALE GENOMIC DNA]</scope>
    <source>
        <strain evidence="14">IR12</strain>
    </source>
</reference>
<evidence type="ECO:0000256" key="7">
    <source>
        <dbReference type="ARBA" id="ARBA00022927"/>
    </source>
</evidence>
<keyword evidence="5" id="KW-0813">Transport</keyword>
<evidence type="ECO:0000256" key="8">
    <source>
        <dbReference type="ARBA" id="ARBA00023136"/>
    </source>
</evidence>
<dbReference type="InterPro" id="IPR004565">
    <property type="entry name" value="OM_lipoprot_LolB"/>
</dbReference>
<keyword evidence="9" id="KW-0564">Palmitate</keyword>
<protein>
    <recommendedName>
        <fullName evidence="4">Outer-membrane lipoprotein LolB</fullName>
    </recommendedName>
</protein>
<evidence type="ECO:0000256" key="3">
    <source>
        <dbReference type="ARBA" id="ARBA00011245"/>
    </source>
</evidence>
<evidence type="ECO:0000256" key="10">
    <source>
        <dbReference type="ARBA" id="ARBA00023186"/>
    </source>
</evidence>
<dbReference type="PROSITE" id="PS51257">
    <property type="entry name" value="PROKAR_LIPOPROTEIN"/>
    <property type="match status" value="1"/>
</dbReference>
<dbReference type="CDD" id="cd16326">
    <property type="entry name" value="LolB"/>
    <property type="match status" value="1"/>
</dbReference>
<evidence type="ECO:0000256" key="5">
    <source>
        <dbReference type="ARBA" id="ARBA00022448"/>
    </source>
</evidence>
<dbReference type="GO" id="GO:0015031">
    <property type="term" value="P:protein transport"/>
    <property type="evidence" value="ECO:0007669"/>
    <property type="project" value="UniProtKB-KW"/>
</dbReference>
<dbReference type="EMBL" id="JAEKFT010000001">
    <property type="protein sequence ID" value="MBT0959668.1"/>
    <property type="molecule type" value="Genomic_DNA"/>
</dbReference>
<evidence type="ECO:0000256" key="6">
    <source>
        <dbReference type="ARBA" id="ARBA00022729"/>
    </source>
</evidence>